<keyword evidence="3" id="KW-1185">Reference proteome</keyword>
<dbReference type="Gene3D" id="3.30.300.20">
    <property type="match status" value="1"/>
</dbReference>
<evidence type="ECO:0000256" key="1">
    <source>
        <dbReference type="SAM" id="MobiDB-lite"/>
    </source>
</evidence>
<dbReference type="STRING" id="108003.B1C78_02975"/>
<dbReference type="OrthoDB" id="5783368at2"/>
<evidence type="ECO:0000313" key="3">
    <source>
        <dbReference type="Proteomes" id="UP000189462"/>
    </source>
</evidence>
<dbReference type="InterPro" id="IPR003718">
    <property type="entry name" value="OsmC/Ohr_fam"/>
</dbReference>
<dbReference type="InterPro" id="IPR036102">
    <property type="entry name" value="OsmC/Ohrsf"/>
</dbReference>
<dbReference type="EMBL" id="MVBK01000018">
    <property type="protein sequence ID" value="OOG27631.1"/>
    <property type="molecule type" value="Genomic_DNA"/>
</dbReference>
<gene>
    <name evidence="2" type="ORF">B1C78_02975</name>
</gene>
<dbReference type="SUPFAM" id="SSF82784">
    <property type="entry name" value="OsmC-like"/>
    <property type="match status" value="1"/>
</dbReference>
<dbReference type="AlphaFoldDB" id="A0A1V3NRF6"/>
<evidence type="ECO:0008006" key="4">
    <source>
        <dbReference type="Google" id="ProtNLM"/>
    </source>
</evidence>
<dbReference type="Pfam" id="PF02566">
    <property type="entry name" value="OsmC"/>
    <property type="match status" value="1"/>
</dbReference>
<dbReference type="InterPro" id="IPR015946">
    <property type="entry name" value="KH_dom-like_a/b"/>
</dbReference>
<accession>A0A1V3NRF6</accession>
<dbReference type="RefSeq" id="WP_077277740.1">
    <property type="nucleotide sequence ID" value="NZ_MVBK01000018.1"/>
</dbReference>
<dbReference type="PANTHER" id="PTHR39624">
    <property type="entry name" value="PROTEIN INVOLVED IN RIMO-MEDIATED BETA-METHYLTHIOLATION OF RIBOSOMAL PROTEIN S12 YCAO"/>
    <property type="match status" value="1"/>
</dbReference>
<feature type="region of interest" description="Disordered" evidence="1">
    <location>
        <begin position="1"/>
        <end position="24"/>
    </location>
</feature>
<evidence type="ECO:0000313" key="2">
    <source>
        <dbReference type="EMBL" id="OOG27631.1"/>
    </source>
</evidence>
<protein>
    <recommendedName>
        <fullName evidence="4">Osmotically inducible protein OsmC</fullName>
    </recommendedName>
</protein>
<dbReference type="PANTHER" id="PTHR39624:SF2">
    <property type="entry name" value="OSMC-LIKE PROTEIN"/>
    <property type="match status" value="1"/>
</dbReference>
<name>A0A1V3NRF6_9GAMM</name>
<dbReference type="Proteomes" id="UP000189462">
    <property type="component" value="Unassembled WGS sequence"/>
</dbReference>
<reference evidence="2 3" key="1">
    <citation type="submission" date="2017-02" db="EMBL/GenBank/DDBJ databases">
        <title>Genomic diversity within the haloalkaliphilic genus Thioalkalivibrio.</title>
        <authorList>
            <person name="Ahn A.-C."/>
            <person name="Meier-Kolthoff J."/>
            <person name="Overmars L."/>
            <person name="Richter M."/>
            <person name="Woyke T."/>
            <person name="Sorokin D.Y."/>
            <person name="Muyzer G."/>
        </authorList>
    </citation>
    <scope>NUCLEOTIDE SEQUENCE [LARGE SCALE GENOMIC DNA]</scope>
    <source>
        <strain evidence="2 3">ALJD</strain>
    </source>
</reference>
<proteinExistence type="predicted"/>
<sequence>MDTDLLSRPASRTPQATCPMASPGNGSAGEGVLVFHRHPDGRLELASSWPDSDEQGPFGLRPVEHLATALAGCLSEFAGRFLERRNLPTAMRIDIDWKVSIQHCAIEHMNVTLHIATPLDEMARQTLRRMLDLCPVHKVLQGNVEVGVEVVESKVEG</sequence>
<comment type="caution">
    <text evidence="2">The sequence shown here is derived from an EMBL/GenBank/DDBJ whole genome shotgun (WGS) entry which is preliminary data.</text>
</comment>
<organism evidence="2 3">
    <name type="scientific">Thioalkalivibrio denitrificans</name>
    <dbReference type="NCBI Taxonomy" id="108003"/>
    <lineage>
        <taxon>Bacteria</taxon>
        <taxon>Pseudomonadati</taxon>
        <taxon>Pseudomonadota</taxon>
        <taxon>Gammaproteobacteria</taxon>
        <taxon>Chromatiales</taxon>
        <taxon>Ectothiorhodospiraceae</taxon>
        <taxon>Thioalkalivibrio</taxon>
    </lineage>
</organism>